<reference evidence="3 4" key="1">
    <citation type="submission" date="2020-08" db="EMBL/GenBank/DDBJ databases">
        <title>Plant Genome Project.</title>
        <authorList>
            <person name="Zhang R.-G."/>
        </authorList>
    </citation>
    <scope>NUCLEOTIDE SEQUENCE [LARGE SCALE GENOMIC DNA]</scope>
    <source>
        <tissue evidence="3">Rhizome</tissue>
    </source>
</reference>
<evidence type="ECO:0000256" key="1">
    <source>
        <dbReference type="SAM" id="MobiDB-lite"/>
    </source>
</evidence>
<gene>
    <name evidence="3" type="ORF">ZIOFF_019709</name>
</gene>
<dbReference type="EMBL" id="JACMSC010000005">
    <property type="protein sequence ID" value="KAG6522568.1"/>
    <property type="molecule type" value="Genomic_DNA"/>
</dbReference>
<feature type="region of interest" description="Disordered" evidence="1">
    <location>
        <begin position="273"/>
        <end position="295"/>
    </location>
</feature>
<organism evidence="3 4">
    <name type="scientific">Zingiber officinale</name>
    <name type="common">Ginger</name>
    <name type="synonym">Amomum zingiber</name>
    <dbReference type="NCBI Taxonomy" id="94328"/>
    <lineage>
        <taxon>Eukaryota</taxon>
        <taxon>Viridiplantae</taxon>
        <taxon>Streptophyta</taxon>
        <taxon>Embryophyta</taxon>
        <taxon>Tracheophyta</taxon>
        <taxon>Spermatophyta</taxon>
        <taxon>Magnoliopsida</taxon>
        <taxon>Liliopsida</taxon>
        <taxon>Zingiberales</taxon>
        <taxon>Zingiberaceae</taxon>
        <taxon>Zingiber</taxon>
    </lineage>
</organism>
<comment type="caution">
    <text evidence="3">The sequence shown here is derived from an EMBL/GenBank/DDBJ whole genome shotgun (WGS) entry which is preliminary data.</text>
</comment>
<keyword evidence="4" id="KW-1185">Reference proteome</keyword>
<proteinExistence type="predicted"/>
<feature type="domain" description="DUF4218" evidence="2">
    <location>
        <begin position="2"/>
        <end position="42"/>
    </location>
</feature>
<evidence type="ECO:0000259" key="2">
    <source>
        <dbReference type="Pfam" id="PF13960"/>
    </source>
</evidence>
<name>A0A8J5LP57_ZINOF</name>
<dbReference type="Proteomes" id="UP000734854">
    <property type="component" value="Unassembled WGS sequence"/>
</dbReference>
<evidence type="ECO:0000313" key="3">
    <source>
        <dbReference type="EMBL" id="KAG6522568.1"/>
    </source>
</evidence>
<accession>A0A8J5LP57</accession>
<dbReference type="PANTHER" id="PTHR48258:SF3">
    <property type="entry name" value="FK506-BINDING PROTEIN 4-LIKE ISOFORM X1"/>
    <property type="match status" value="1"/>
</dbReference>
<evidence type="ECO:0000313" key="4">
    <source>
        <dbReference type="Proteomes" id="UP000734854"/>
    </source>
</evidence>
<dbReference type="PANTHER" id="PTHR48258">
    <property type="entry name" value="DUF4218 DOMAIN-CONTAINING PROTEIN-RELATED"/>
    <property type="match status" value="1"/>
</dbReference>
<feature type="compositionally biased region" description="Basic and acidic residues" evidence="1">
    <location>
        <begin position="273"/>
        <end position="284"/>
    </location>
</feature>
<protein>
    <recommendedName>
        <fullName evidence="2">DUF4218 domain-containing protein</fullName>
    </recommendedName>
</protein>
<sequence length="434" mass="50168">MKTLKGYVKNRARPEGCIAECYLAEERMIFCSAYIKKASNIGVHLNRNDDLDNGLVEGRPISQGKEKILEDDMMQIAHRYVLFNTAEVEPYLQMHIEELKQTDSRFLSNETLLQKQHMETFVEWLSKHVPFNSSGRIQWLAYGPRKHVTSYTGYIINGHRFHTIDVGRSTQDSGVSIEADTVCQSNANDYSHTVKRLSYYGVIRDIILLDYSSKYLFLASQAKQVFYSRDNDESNWYVLLKAPPRGIYNMNVVEADAYTSSTPLDETIASHDLHGEEQINDDKPPKKKGRGPSKLKMVSGQDKCKELERNELGQPIGDNSVKYASFLGCMIKEFVPYTLDGWNEIGEEVKDRMWSCLQLNYKVEDWEKKVIFQKLVKLWRDRKSKLQILVREANTGRAASRDLNLLKPEFMEQNQWDLFVKKTLSTTFQWIPGV</sequence>
<dbReference type="InterPro" id="IPR025452">
    <property type="entry name" value="DUF4218"/>
</dbReference>
<dbReference type="AlphaFoldDB" id="A0A8J5LP57"/>
<dbReference type="Pfam" id="PF13960">
    <property type="entry name" value="DUF4218"/>
    <property type="match status" value="1"/>
</dbReference>